<dbReference type="Pfam" id="PF10145">
    <property type="entry name" value="PhageMin_Tail"/>
    <property type="match status" value="1"/>
</dbReference>
<comment type="caution">
    <text evidence="4">The sequence shown here is derived from an EMBL/GenBank/DDBJ whole genome shotgun (WGS) entry which is preliminary data.</text>
</comment>
<proteinExistence type="predicted"/>
<dbReference type="EMBL" id="JBHTOC010000001">
    <property type="protein sequence ID" value="MFD1428693.1"/>
    <property type="molecule type" value="Genomic_DNA"/>
</dbReference>
<keyword evidence="2" id="KW-0175">Coiled coil</keyword>
<protein>
    <submittedName>
        <fullName evidence="4">Phage tail tape measure protein</fullName>
    </submittedName>
</protein>
<organism evidence="4 5">
    <name type="scientific">Lacticaseibacillus mingshuiensis</name>
    <dbReference type="NCBI Taxonomy" id="2799574"/>
    <lineage>
        <taxon>Bacteria</taxon>
        <taxon>Bacillati</taxon>
        <taxon>Bacillota</taxon>
        <taxon>Bacilli</taxon>
        <taxon>Lactobacillales</taxon>
        <taxon>Lactobacillaceae</taxon>
        <taxon>Lacticaseibacillus</taxon>
    </lineage>
</organism>
<dbReference type="Proteomes" id="UP001597196">
    <property type="component" value="Unassembled WGS sequence"/>
</dbReference>
<dbReference type="RefSeq" id="WP_203625623.1">
    <property type="nucleotide sequence ID" value="NZ_BOLQ01000001.1"/>
</dbReference>
<dbReference type="Gene3D" id="1.20.120.20">
    <property type="entry name" value="Apolipoprotein"/>
    <property type="match status" value="1"/>
</dbReference>
<feature type="coiled-coil region" evidence="2">
    <location>
        <begin position="58"/>
        <end position="120"/>
    </location>
</feature>
<dbReference type="NCBIfam" id="TIGR01760">
    <property type="entry name" value="tape_meas_TP901"/>
    <property type="match status" value="1"/>
</dbReference>
<name>A0ABW4CFI0_9LACO</name>
<dbReference type="InterPro" id="IPR010090">
    <property type="entry name" value="Phage_tape_meas"/>
</dbReference>
<accession>A0ABW4CFI0</accession>
<evidence type="ECO:0000256" key="2">
    <source>
        <dbReference type="SAM" id="Coils"/>
    </source>
</evidence>
<dbReference type="PANTHER" id="PTHR37813:SF1">
    <property type="entry name" value="FELS-2 PROPHAGE PROTEIN"/>
    <property type="match status" value="1"/>
</dbReference>
<keyword evidence="1" id="KW-1188">Viral release from host cell</keyword>
<evidence type="ECO:0000313" key="5">
    <source>
        <dbReference type="Proteomes" id="UP001597196"/>
    </source>
</evidence>
<evidence type="ECO:0000259" key="3">
    <source>
        <dbReference type="Pfam" id="PF10145"/>
    </source>
</evidence>
<reference evidence="5" key="1">
    <citation type="journal article" date="2019" name="Int. J. Syst. Evol. Microbiol.">
        <title>The Global Catalogue of Microorganisms (GCM) 10K type strain sequencing project: providing services to taxonomists for standard genome sequencing and annotation.</title>
        <authorList>
            <consortium name="The Broad Institute Genomics Platform"/>
            <consortium name="The Broad Institute Genome Sequencing Center for Infectious Disease"/>
            <person name="Wu L."/>
            <person name="Ma J."/>
        </authorList>
    </citation>
    <scope>NUCLEOTIDE SEQUENCE [LARGE SCALE GENOMIC DNA]</scope>
    <source>
        <strain evidence="5">CCM 8980</strain>
    </source>
</reference>
<dbReference type="Gene3D" id="1.10.287.1490">
    <property type="match status" value="1"/>
</dbReference>
<feature type="domain" description="Phage tail tape measure protein" evidence="3">
    <location>
        <begin position="316"/>
        <end position="517"/>
    </location>
</feature>
<gene>
    <name evidence="4" type="ORF">ACFQ4P_00340</name>
</gene>
<evidence type="ECO:0000313" key="4">
    <source>
        <dbReference type="EMBL" id="MFD1428693.1"/>
    </source>
</evidence>
<evidence type="ECO:0000256" key="1">
    <source>
        <dbReference type="ARBA" id="ARBA00022612"/>
    </source>
</evidence>
<keyword evidence="5" id="KW-1185">Reference proteome</keyword>
<sequence>MQKVQAEMSTQIALDTLKAETSLKSLNAVIVSTKNGWKSQEVALKSTGQYLKAAETRYKGLGDSIKAQESKIESLRDKQKGLDVTTKDGAASYLKYQKDIDAATTQLKSLEAQQARAKRALDLQKTGIIDLNKSIENSAKVSNSYISVLKAEGKAHEANIEKYRSMRSAYTQQAVLYQKEVDYLKKIEAESGKTSDDYAKQAVKVNELGAKMATAKTEMLKMATSSNVTSRAFSKVQDAGAKAGSVIRAGWEKAKGAITAVGMGVGAAGMDLIAGAKQASALQKVYVETNNLLVSGGEKQAEVTKNVNKMQEDGANLSMKYGKSQKAIAEAYEDLVKRGYTSSQALGVMETELQGSVASGDEFSDVVTVASTTLEGFGLRAKTTAQMTANTKQVVNALAYAADMTASGFSDMGLAMSYVSATAKSLHMDVSQTASAIGILSNNGVEADKAGTGLRKVLNSLADPASKTMKLIGLNSKSFRDAHGNLLPLTDSMKLLYEHTKNLSTGDKAVVFKSLFGTTGMQAGQILAEQYKSLDQVTKATEKAAKSGTYVQKIADKNNGSAQQSLARFKQSYANLQIMLSSKLLPVLSDAADALSKGLANKSNQKMIKQLAVYISDAAKGVLNFAKYCVDHKDDVKKFAEVVAGIWVVGKVSKFIGVVGQAIGLLSKLGAAKKAASAVSASLDTSSLITGSGLRNAVKQFGATKLGKITATVAIAYDVISDIKDVTKAFGKGGTVHQKFEAVGETAGTAVGGGIGFAIAGPAGAAVGATIGKTAGKWGGDAAEKMTKGWNAKKRPASDWLAQIGFDAHKGATGIAKWWKGIQTQNGKDNAKMEKQQAAANKKMKKDWDSFWGHVSDKTKTTWSGIKGHVSDGFNTLKTNSKSGMATVKSHISDAWDGIRSKTSSAWSGIKKHAGNGIDWVASHVKGGWSGLGGVVGDIFGGVKNAILHPIQTAKSLLAGLVDGIKGLFNFRISLPHIPMPHFNISGSMNPLDWIEHHTLPHISVDWKANGGLINTPTLLSAAGNRLTIGGEAGPEMVVPLSASKASRAWQLLGQAVQQINASQASAQTQLPAQADNSDVIAAINALGVLLTKLSFNVQIGDDQFYPKVAPKVKAYNDRQNSFRTAWQD</sequence>
<dbReference type="PANTHER" id="PTHR37813">
    <property type="entry name" value="FELS-2 PROPHAGE PROTEIN"/>
    <property type="match status" value="1"/>
</dbReference>